<protein>
    <submittedName>
        <fullName evidence="2">Uncharacterized protein</fullName>
    </submittedName>
</protein>
<reference evidence="2" key="1">
    <citation type="submission" date="2014-11" db="EMBL/GenBank/DDBJ databases">
        <authorList>
            <person name="Amaro Gonzalez C."/>
        </authorList>
    </citation>
    <scope>NUCLEOTIDE SEQUENCE</scope>
</reference>
<dbReference type="AlphaFoldDB" id="A0A0E9R5B2"/>
<name>A0A0E9R5B2_ANGAN</name>
<dbReference type="EMBL" id="GBXM01085039">
    <property type="protein sequence ID" value="JAH23538.1"/>
    <property type="molecule type" value="Transcribed_RNA"/>
</dbReference>
<evidence type="ECO:0000313" key="2">
    <source>
        <dbReference type="EMBL" id="JAH23538.1"/>
    </source>
</evidence>
<reference evidence="2" key="2">
    <citation type="journal article" date="2015" name="Fish Shellfish Immunol.">
        <title>Early steps in the European eel (Anguilla anguilla)-Vibrio vulnificus interaction in the gills: Role of the RtxA13 toxin.</title>
        <authorList>
            <person name="Callol A."/>
            <person name="Pajuelo D."/>
            <person name="Ebbesson L."/>
            <person name="Teles M."/>
            <person name="MacKenzie S."/>
            <person name="Amaro C."/>
        </authorList>
    </citation>
    <scope>NUCLEOTIDE SEQUENCE</scope>
</reference>
<proteinExistence type="predicted"/>
<organism evidence="2">
    <name type="scientific">Anguilla anguilla</name>
    <name type="common">European freshwater eel</name>
    <name type="synonym">Muraena anguilla</name>
    <dbReference type="NCBI Taxonomy" id="7936"/>
    <lineage>
        <taxon>Eukaryota</taxon>
        <taxon>Metazoa</taxon>
        <taxon>Chordata</taxon>
        <taxon>Craniata</taxon>
        <taxon>Vertebrata</taxon>
        <taxon>Euteleostomi</taxon>
        <taxon>Actinopterygii</taxon>
        <taxon>Neopterygii</taxon>
        <taxon>Teleostei</taxon>
        <taxon>Anguilliformes</taxon>
        <taxon>Anguillidae</taxon>
        <taxon>Anguilla</taxon>
    </lineage>
</organism>
<keyword evidence="1" id="KW-0732">Signal</keyword>
<accession>A0A0E9R5B2</accession>
<feature type="chain" id="PRO_5002431761" evidence="1">
    <location>
        <begin position="28"/>
        <end position="48"/>
    </location>
</feature>
<evidence type="ECO:0000256" key="1">
    <source>
        <dbReference type="SAM" id="SignalP"/>
    </source>
</evidence>
<sequence length="48" mass="5334">MLSVSCALGWNLVFALLTLMHCGQTRGKVSTIVPEFYFLIQSGVFELL</sequence>
<feature type="signal peptide" evidence="1">
    <location>
        <begin position="1"/>
        <end position="27"/>
    </location>
</feature>